<keyword evidence="2" id="KW-0805">Transcription regulation</keyword>
<dbReference type="PANTHER" id="PTHR30346">
    <property type="entry name" value="TRANSCRIPTIONAL DUAL REGULATOR HCAR-RELATED"/>
    <property type="match status" value="1"/>
</dbReference>
<sequence length="303" mass="34772">MTLQQLKYIIAVADAGSLNKAANALFISQPSLSAAVKELEEEIGITLFHRSNRGIVVTAEGNEFLGYARQMMEQYRLIDERFIEKKKGKKKFSVSMQHYSFAVKAFVELVRRFGMDEYEFAVHETKTFEVIENVRHFYSEVGVIYQNTFNEKVLNKMLSERELEFIPLFDCCVYVYLWKGNPLADKEKVSMKDLEDYPCLAFEQGENNSFYLAEEVLSTYEYKRLIKANDRATFLNLMMELNAYTLCSGIICAELNGGNYTAVPLDMEEIMTIGYIKRKGIPLSGMGRLYIEELGKYGNPGFA</sequence>
<organism evidence="6 7">
    <name type="scientific">Lactonifactor longoviformis DSM 17459</name>
    <dbReference type="NCBI Taxonomy" id="1122155"/>
    <lineage>
        <taxon>Bacteria</taxon>
        <taxon>Bacillati</taxon>
        <taxon>Bacillota</taxon>
        <taxon>Clostridia</taxon>
        <taxon>Eubacteriales</taxon>
        <taxon>Clostridiaceae</taxon>
        <taxon>Lactonifactor</taxon>
    </lineage>
</organism>
<proteinExistence type="inferred from homology"/>
<dbReference type="PANTHER" id="PTHR30346:SF0">
    <property type="entry name" value="HCA OPERON TRANSCRIPTIONAL ACTIVATOR HCAR"/>
    <property type="match status" value="1"/>
</dbReference>
<dbReference type="Pfam" id="PF00126">
    <property type="entry name" value="HTH_1"/>
    <property type="match status" value="1"/>
</dbReference>
<dbReference type="RefSeq" id="WP_072854415.1">
    <property type="nucleotide sequence ID" value="NZ_FQVI01000031.1"/>
</dbReference>
<dbReference type="STRING" id="1122155.SAMN02745158_03866"/>
<dbReference type="InterPro" id="IPR036390">
    <property type="entry name" value="WH_DNA-bd_sf"/>
</dbReference>
<keyword evidence="7" id="KW-1185">Reference proteome</keyword>
<evidence type="ECO:0000313" key="7">
    <source>
        <dbReference type="Proteomes" id="UP000184245"/>
    </source>
</evidence>
<dbReference type="Pfam" id="PF03466">
    <property type="entry name" value="LysR_substrate"/>
    <property type="match status" value="1"/>
</dbReference>
<dbReference type="GO" id="GO:0003677">
    <property type="term" value="F:DNA binding"/>
    <property type="evidence" value="ECO:0007669"/>
    <property type="project" value="UniProtKB-KW"/>
</dbReference>
<dbReference type="GO" id="GO:0032993">
    <property type="term" value="C:protein-DNA complex"/>
    <property type="evidence" value="ECO:0007669"/>
    <property type="project" value="TreeGrafter"/>
</dbReference>
<dbReference type="CDD" id="cd05466">
    <property type="entry name" value="PBP2_LTTR_substrate"/>
    <property type="match status" value="1"/>
</dbReference>
<dbReference type="SUPFAM" id="SSF53850">
    <property type="entry name" value="Periplasmic binding protein-like II"/>
    <property type="match status" value="1"/>
</dbReference>
<name>A0A1M5BXW6_9CLOT</name>
<accession>A0A1M5BXW6</accession>
<feature type="domain" description="HTH lysR-type" evidence="5">
    <location>
        <begin position="1"/>
        <end position="58"/>
    </location>
</feature>
<protein>
    <submittedName>
        <fullName evidence="6">DNA-binding transcriptional regulator, LysR family</fullName>
    </submittedName>
</protein>
<dbReference type="Gene3D" id="3.40.190.10">
    <property type="entry name" value="Periplasmic binding protein-like II"/>
    <property type="match status" value="2"/>
</dbReference>
<evidence type="ECO:0000313" key="6">
    <source>
        <dbReference type="EMBL" id="SHF47210.1"/>
    </source>
</evidence>
<evidence type="ECO:0000259" key="5">
    <source>
        <dbReference type="PROSITE" id="PS50931"/>
    </source>
</evidence>
<evidence type="ECO:0000256" key="4">
    <source>
        <dbReference type="ARBA" id="ARBA00023163"/>
    </source>
</evidence>
<dbReference type="InterPro" id="IPR005119">
    <property type="entry name" value="LysR_subst-bd"/>
</dbReference>
<dbReference type="Gene3D" id="1.10.10.10">
    <property type="entry name" value="Winged helix-like DNA-binding domain superfamily/Winged helix DNA-binding domain"/>
    <property type="match status" value="1"/>
</dbReference>
<reference evidence="6 7" key="1">
    <citation type="submission" date="2016-11" db="EMBL/GenBank/DDBJ databases">
        <authorList>
            <person name="Jaros S."/>
            <person name="Januszkiewicz K."/>
            <person name="Wedrychowicz H."/>
        </authorList>
    </citation>
    <scope>NUCLEOTIDE SEQUENCE [LARGE SCALE GENOMIC DNA]</scope>
    <source>
        <strain evidence="6 7">DSM 17459</strain>
    </source>
</reference>
<dbReference type="FunFam" id="1.10.10.10:FF:000001">
    <property type="entry name" value="LysR family transcriptional regulator"/>
    <property type="match status" value="1"/>
</dbReference>
<keyword evidence="3 6" id="KW-0238">DNA-binding</keyword>
<dbReference type="SUPFAM" id="SSF46785">
    <property type="entry name" value="Winged helix' DNA-binding domain"/>
    <property type="match status" value="1"/>
</dbReference>
<dbReference type="EMBL" id="FQVI01000031">
    <property type="protein sequence ID" value="SHF47210.1"/>
    <property type="molecule type" value="Genomic_DNA"/>
</dbReference>
<dbReference type="Proteomes" id="UP000184245">
    <property type="component" value="Unassembled WGS sequence"/>
</dbReference>
<dbReference type="OrthoDB" id="9803714at2"/>
<gene>
    <name evidence="6" type="ORF">SAMN02745158_03866</name>
</gene>
<dbReference type="GO" id="GO:0003700">
    <property type="term" value="F:DNA-binding transcription factor activity"/>
    <property type="evidence" value="ECO:0007669"/>
    <property type="project" value="InterPro"/>
</dbReference>
<dbReference type="InterPro" id="IPR036388">
    <property type="entry name" value="WH-like_DNA-bd_sf"/>
</dbReference>
<dbReference type="PRINTS" id="PR00039">
    <property type="entry name" value="HTHLYSR"/>
</dbReference>
<dbReference type="InterPro" id="IPR000847">
    <property type="entry name" value="LysR_HTH_N"/>
</dbReference>
<dbReference type="PROSITE" id="PS50931">
    <property type="entry name" value="HTH_LYSR"/>
    <property type="match status" value="1"/>
</dbReference>
<dbReference type="AlphaFoldDB" id="A0A1M5BXW6"/>
<evidence type="ECO:0000256" key="3">
    <source>
        <dbReference type="ARBA" id="ARBA00023125"/>
    </source>
</evidence>
<keyword evidence="4" id="KW-0804">Transcription</keyword>
<evidence type="ECO:0000256" key="2">
    <source>
        <dbReference type="ARBA" id="ARBA00023015"/>
    </source>
</evidence>
<comment type="similarity">
    <text evidence="1">Belongs to the LysR transcriptional regulatory family.</text>
</comment>
<evidence type="ECO:0000256" key="1">
    <source>
        <dbReference type="ARBA" id="ARBA00009437"/>
    </source>
</evidence>